<protein>
    <submittedName>
        <fullName evidence="3">DUF427 domain-containing protein</fullName>
    </submittedName>
</protein>
<gene>
    <name evidence="3" type="ORF">EKH80_07710</name>
</gene>
<evidence type="ECO:0000259" key="2">
    <source>
        <dbReference type="Pfam" id="PF04248"/>
    </source>
</evidence>
<dbReference type="AlphaFoldDB" id="A0A3S0SBC5"/>
<organism evidence="3 4">
    <name type="scientific">Dyella choica</name>
    <dbReference type="NCBI Taxonomy" id="1927959"/>
    <lineage>
        <taxon>Bacteria</taxon>
        <taxon>Pseudomonadati</taxon>
        <taxon>Pseudomonadota</taxon>
        <taxon>Gammaproteobacteria</taxon>
        <taxon>Lysobacterales</taxon>
        <taxon>Rhodanobacteraceae</taxon>
        <taxon>Dyella</taxon>
    </lineage>
</organism>
<keyword evidence="4" id="KW-1185">Reference proteome</keyword>
<dbReference type="Pfam" id="PF04248">
    <property type="entry name" value="NTP_transf_9"/>
    <property type="match status" value="1"/>
</dbReference>
<dbReference type="RefSeq" id="WP_126684139.1">
    <property type="nucleotide sequence ID" value="NZ_RYYV01000004.1"/>
</dbReference>
<evidence type="ECO:0000256" key="1">
    <source>
        <dbReference type="SAM" id="MobiDB-lite"/>
    </source>
</evidence>
<reference evidence="3 4" key="1">
    <citation type="submission" date="2018-12" db="EMBL/GenBank/DDBJ databases">
        <title>Dyella dinghuensis sp. nov. DHOA06 and Dyella choica sp. nov. 4M-K27, isolated from forest soil.</title>
        <authorList>
            <person name="Qiu L.-H."/>
            <person name="Gao Z.-H."/>
        </authorList>
    </citation>
    <scope>NUCLEOTIDE SEQUENCE [LARGE SCALE GENOMIC DNA]</scope>
    <source>
        <strain evidence="3 4">4M-K27</strain>
    </source>
</reference>
<dbReference type="PANTHER" id="PTHR34310">
    <property type="entry name" value="DUF427 DOMAIN PROTEIN (AFU_ORTHOLOGUE AFUA_3G02220)"/>
    <property type="match status" value="1"/>
</dbReference>
<proteinExistence type="predicted"/>
<dbReference type="EMBL" id="RYYV01000004">
    <property type="protein sequence ID" value="RUL77745.1"/>
    <property type="molecule type" value="Genomic_DNA"/>
</dbReference>
<accession>A0A3S0SBC5</accession>
<sequence length="131" mass="14524">MTQSDILSARPVIQPGPDHPITLTRNPQRIVVKAGGHTIADTHRALTLQEANYPPVYYIPRADADMTRLERSSHFTYCPYKGDCSYYSIPSGGERATNAVWSYEKPHGAVAAIKDYLAFYPDRVDAIELGG</sequence>
<dbReference type="Proteomes" id="UP000274358">
    <property type="component" value="Unassembled WGS sequence"/>
</dbReference>
<dbReference type="InterPro" id="IPR038694">
    <property type="entry name" value="DUF427_sf"/>
</dbReference>
<comment type="caution">
    <text evidence="3">The sequence shown here is derived from an EMBL/GenBank/DDBJ whole genome shotgun (WGS) entry which is preliminary data.</text>
</comment>
<dbReference type="OrthoDB" id="4565346at2"/>
<feature type="region of interest" description="Disordered" evidence="1">
    <location>
        <begin position="1"/>
        <end position="20"/>
    </location>
</feature>
<evidence type="ECO:0000313" key="3">
    <source>
        <dbReference type="EMBL" id="RUL77745.1"/>
    </source>
</evidence>
<dbReference type="PANTHER" id="PTHR34310:SF9">
    <property type="entry name" value="BLR5716 PROTEIN"/>
    <property type="match status" value="1"/>
</dbReference>
<feature type="domain" description="DUF427" evidence="2">
    <location>
        <begin position="31"/>
        <end position="122"/>
    </location>
</feature>
<name>A0A3S0SBC5_9GAMM</name>
<dbReference type="Gene3D" id="2.170.150.40">
    <property type="entry name" value="Domain of unknown function (DUF427)"/>
    <property type="match status" value="1"/>
</dbReference>
<dbReference type="InterPro" id="IPR007361">
    <property type="entry name" value="DUF427"/>
</dbReference>
<evidence type="ECO:0000313" key="4">
    <source>
        <dbReference type="Proteomes" id="UP000274358"/>
    </source>
</evidence>